<dbReference type="InterPro" id="IPR027417">
    <property type="entry name" value="P-loop_NTPase"/>
</dbReference>
<dbReference type="InterPro" id="IPR015943">
    <property type="entry name" value="WD40/YVTN_repeat-like_dom_sf"/>
</dbReference>
<dbReference type="InterPro" id="IPR011047">
    <property type="entry name" value="Quinoprotein_ADH-like_sf"/>
</dbReference>
<dbReference type="Pfam" id="PF00400">
    <property type="entry name" value="WD40"/>
    <property type="match status" value="7"/>
</dbReference>
<proteinExistence type="predicted"/>
<feature type="repeat" description="WD" evidence="3">
    <location>
        <begin position="1342"/>
        <end position="1383"/>
    </location>
</feature>
<name>A0A0K6G4S7_9AGAM</name>
<dbReference type="InterPro" id="IPR020472">
    <property type="entry name" value="WD40_PAC1"/>
</dbReference>
<dbReference type="CDD" id="cd00200">
    <property type="entry name" value="WD40"/>
    <property type="match status" value="2"/>
</dbReference>
<dbReference type="PROSITE" id="PS50294">
    <property type="entry name" value="WD_REPEATS_REGION"/>
    <property type="match status" value="6"/>
</dbReference>
<dbReference type="PROSITE" id="PS50082">
    <property type="entry name" value="WD_REPEATS_2"/>
    <property type="match status" value="6"/>
</dbReference>
<keyword evidence="6" id="KW-0282">Flagellum</keyword>
<keyword evidence="2" id="KW-0677">Repeat</keyword>
<dbReference type="InterPro" id="IPR056884">
    <property type="entry name" value="NPHP3-like_N"/>
</dbReference>
<feature type="compositionally biased region" description="Polar residues" evidence="4">
    <location>
        <begin position="31"/>
        <end position="45"/>
    </location>
</feature>
<accession>A0A0K6G4S7</accession>
<feature type="repeat" description="WD" evidence="3">
    <location>
        <begin position="1299"/>
        <end position="1340"/>
    </location>
</feature>
<reference evidence="6 7" key="1">
    <citation type="submission" date="2015-07" db="EMBL/GenBank/DDBJ databases">
        <authorList>
            <person name="Noorani M."/>
        </authorList>
    </citation>
    <scope>NUCLEOTIDE SEQUENCE [LARGE SCALE GENOMIC DNA]</scope>
    <source>
        <strain evidence="6">BBA 69670</strain>
    </source>
</reference>
<dbReference type="InterPro" id="IPR001680">
    <property type="entry name" value="WD40_rpt"/>
</dbReference>
<evidence type="ECO:0000256" key="1">
    <source>
        <dbReference type="ARBA" id="ARBA00022574"/>
    </source>
</evidence>
<feature type="domain" description="Nephrocystin 3-like N-terminal" evidence="5">
    <location>
        <begin position="323"/>
        <end position="474"/>
    </location>
</feature>
<gene>
    <name evidence="6" type="ORF">RSOLAG22IIIB_10725</name>
</gene>
<keyword evidence="6" id="KW-0969">Cilium</keyword>
<dbReference type="InterPro" id="IPR019775">
    <property type="entry name" value="WD40_repeat_CS"/>
</dbReference>
<evidence type="ECO:0000313" key="6">
    <source>
        <dbReference type="EMBL" id="CUA73343.1"/>
    </source>
</evidence>
<dbReference type="PROSITE" id="PS00678">
    <property type="entry name" value="WD_REPEATS_1"/>
    <property type="match status" value="2"/>
</dbReference>
<evidence type="ECO:0000256" key="4">
    <source>
        <dbReference type="SAM" id="MobiDB-lite"/>
    </source>
</evidence>
<dbReference type="PANTHER" id="PTHR19848:SF8">
    <property type="entry name" value="F-BOX AND WD REPEAT DOMAIN CONTAINING 7"/>
    <property type="match status" value="1"/>
</dbReference>
<feature type="region of interest" description="Disordered" evidence="4">
    <location>
        <begin position="22"/>
        <end position="50"/>
    </location>
</feature>
<organism evidence="6 7">
    <name type="scientific">Rhizoctonia solani</name>
    <dbReference type="NCBI Taxonomy" id="456999"/>
    <lineage>
        <taxon>Eukaryota</taxon>
        <taxon>Fungi</taxon>
        <taxon>Dikarya</taxon>
        <taxon>Basidiomycota</taxon>
        <taxon>Agaricomycotina</taxon>
        <taxon>Agaricomycetes</taxon>
        <taxon>Cantharellales</taxon>
        <taxon>Ceratobasidiaceae</taxon>
        <taxon>Rhizoctonia</taxon>
    </lineage>
</organism>
<keyword evidence="6" id="KW-0966">Cell projection</keyword>
<dbReference type="EMBL" id="CYGV01001372">
    <property type="protein sequence ID" value="CUA73343.1"/>
    <property type="molecule type" value="Genomic_DNA"/>
</dbReference>
<feature type="region of interest" description="Disordered" evidence="4">
    <location>
        <begin position="71"/>
        <end position="94"/>
    </location>
</feature>
<dbReference type="SUPFAM" id="SSF82171">
    <property type="entry name" value="DPP6 N-terminal domain-like"/>
    <property type="match status" value="1"/>
</dbReference>
<feature type="repeat" description="WD" evidence="3">
    <location>
        <begin position="1122"/>
        <end position="1163"/>
    </location>
</feature>
<feature type="repeat" description="WD" evidence="3">
    <location>
        <begin position="927"/>
        <end position="968"/>
    </location>
</feature>
<feature type="compositionally biased region" description="Polar residues" evidence="4">
    <location>
        <begin position="72"/>
        <end position="87"/>
    </location>
</feature>
<evidence type="ECO:0000313" key="7">
    <source>
        <dbReference type="Proteomes" id="UP000044841"/>
    </source>
</evidence>
<dbReference type="SUPFAM" id="SSF52540">
    <property type="entry name" value="P-loop containing nucleoside triphosphate hydrolases"/>
    <property type="match status" value="1"/>
</dbReference>
<sequence>MPFRKKIKQTFKQAKDDLISIFGSRDEDSTRPITPTGTALQSTPGNGFEESTIIASPSQEEGEAVIDIRGPNASSNIAMPTNPTTSKPETEQGDSDLVCDHTGPDGINTTEGQTLEQAPPMVLEAPSIKWKGLKEFAQVLDPVTNVFGPIKNTVDLFIECVDKCELKMTGEAKTEYDALRVRLEGLFIDLNGHFGEGCSPVMTSSMESLCRSIQTELSYIKRQQERNIGERYLVAADESRRVLACYRRIEGYLQRLSLNTNLSVWRVAQEHAGESRSDRMSSLIDRLPSSLPAWYNSAEGIELKRRHCTPGTRVDVLANLLGWARSGGGGMYWLNGMAGTGKTTIAYSVCAELDSNRQLGASFFCSRLREECRNVNMIIPSIAYQLARFSRPFQFALSAVLEKDPDVHGRLPHMQFDALIAKPMLEVQHTLPEGLVVVIDVLDECEQKESTGRMLDVFLSKSTNIPIKFILSSRPESQIRDQMTSERVRSRLVLHELDKGEVQADIEKYLREGLVRMNPSEAQIAALVEKAGILFIYAATAIRYIGYDNFQSDPDDRLRALLIGSQAQEDKENEEIDQLYMTILEAALGNRRLRKVEMDNMRQVLHTVICAREPLSLAGVSELLQINNIDRVRAALRPFWSVLHIVESSQLVTTLHASFPDFMFDPTRSQAYHCNLIAQNRIIAERCFESISRAQPQFNICGIESSYVLDDMVPNIEERVTKTIPLTLSYAFPVYAATSVDGSAKPDEADEDGGGMYESLEGDQELVELIHDAQRFVDTFASNPVSRSTSHIYVSMLAFWPKYAPVAKYYAQLTHKPVIAEGTALDRRQLVHLATWVFEETINSIAVSKDGRFIALGGGTNVLVVELSSGQVVLRRSHDLPDRPKSIMFSPDQTRILAVSRTETLMSATLVGWDTRTGEIVFGPLQLDGHTDLIHCIALSFDCTRILTGSRDRTIRLWDVDDGKLLRCQKTHGYAVLGVEFSSVGINITALCGLLSTEEASPIAFFPKNPHVTHAELCSTLVYVRNAQNGSVTHELNVGNISGICYVGYSPDGKYIVTGGYRAVQVWDAQNGQLLHDPLEGHPNGANTIAFLSGGSRLVSGGEDGLVCTWDARRIKLAPHSISTPSYQIHSTKFSPDGRQFVTGSGDGTLHIWDSHTGTVIAGPIKAHTDRVMYVDFLDDRVVSSSEDDTLCVYRASSGQVVLAPLKVAPDNSHICAIAFLPTRNLIATQSSSSLEINFWDVQSDARKLGSLTIKDLDDLISSAQFSPDGTRLATSFWNSGRQIIVWDVSTGKNMFGFLKGHTGDVTSISYSPNGALIASGSFDRTIIVWDAYTGSQALTPLIGHSDRIGLVNFSSDSSRLVSGSYDKTIRIWNVETGQTLLELLPGHQQAIVSVAFSPDGARILSCCQDMSVRISNARKKEENVGYSLLCLLLLNLTLLTHASYRLYQAL</sequence>
<evidence type="ECO:0000256" key="2">
    <source>
        <dbReference type="ARBA" id="ARBA00022737"/>
    </source>
</evidence>
<evidence type="ECO:0000259" key="5">
    <source>
        <dbReference type="Pfam" id="PF24883"/>
    </source>
</evidence>
<feature type="repeat" description="WD" evidence="3">
    <location>
        <begin position="1079"/>
        <end position="1111"/>
    </location>
</feature>
<dbReference type="Proteomes" id="UP000044841">
    <property type="component" value="Unassembled WGS sequence"/>
</dbReference>
<evidence type="ECO:0000256" key="3">
    <source>
        <dbReference type="PROSITE-ProRule" id="PRU00221"/>
    </source>
</evidence>
<dbReference type="SMART" id="SM00320">
    <property type="entry name" value="WD40"/>
    <property type="match status" value="11"/>
</dbReference>
<protein>
    <submittedName>
        <fullName evidence="6">Cilia-and flagella-associated protein 52 [Chlamydomonas reinhardtii]</fullName>
    </submittedName>
</protein>
<dbReference type="PRINTS" id="PR00320">
    <property type="entry name" value="GPROTEINBRPT"/>
</dbReference>
<dbReference type="PANTHER" id="PTHR19848">
    <property type="entry name" value="WD40 REPEAT PROTEIN"/>
    <property type="match status" value="1"/>
</dbReference>
<feature type="repeat" description="WD" evidence="3">
    <location>
        <begin position="1385"/>
        <end position="1415"/>
    </location>
</feature>
<dbReference type="Pfam" id="PF24883">
    <property type="entry name" value="NPHP3_N"/>
    <property type="match status" value="1"/>
</dbReference>
<keyword evidence="7" id="KW-1185">Reference proteome</keyword>
<keyword evidence="1 3" id="KW-0853">WD repeat</keyword>
<dbReference type="SUPFAM" id="SSF50998">
    <property type="entry name" value="Quinoprotein alcohol dehydrogenase-like"/>
    <property type="match status" value="1"/>
</dbReference>
<dbReference type="Gene3D" id="3.40.50.300">
    <property type="entry name" value="P-loop containing nucleotide triphosphate hydrolases"/>
    <property type="match status" value="1"/>
</dbReference>
<dbReference type="Gene3D" id="2.130.10.10">
    <property type="entry name" value="YVTN repeat-like/Quinoprotein amine dehydrogenase"/>
    <property type="match status" value="3"/>
</dbReference>